<dbReference type="RefSeq" id="WP_085863550.1">
    <property type="nucleotide sequence ID" value="NZ_FWFT01000002.1"/>
</dbReference>
<protein>
    <recommendedName>
        <fullName evidence="3">Sulfotransferase family protein</fullName>
    </recommendedName>
</protein>
<proteinExistence type="predicted"/>
<sequence>MVLVSHAHAFVYLKTFKTAGTSAEMALEPLCAPAGHVPQHACPAQISDVGIIGARMKPASTDTTGWWGHLSAAATRAKLGDALWAAYDRIAVLRNPFDKAVSWFYWSRRKDDTEGRTMIDAFRAFIAAQTQAGFFGSPRDFDLHSTHINGTNIITGWFRMETLRQDLDLFARDRGIAPATLALAATKRGRRSSDTLPVAAYYDTKTADIIRRHYAWMFDIGGYSLYPQDAQRASREVLT</sequence>
<dbReference type="EMBL" id="FWFT01000002">
    <property type="protein sequence ID" value="SLN26621.1"/>
    <property type="molecule type" value="Genomic_DNA"/>
</dbReference>
<dbReference type="AlphaFoldDB" id="A0A1Y5RZL6"/>
<evidence type="ECO:0008006" key="3">
    <source>
        <dbReference type="Google" id="ProtNLM"/>
    </source>
</evidence>
<evidence type="ECO:0000313" key="2">
    <source>
        <dbReference type="Proteomes" id="UP000193623"/>
    </source>
</evidence>
<dbReference type="InterPro" id="IPR027417">
    <property type="entry name" value="P-loop_NTPase"/>
</dbReference>
<reference evidence="1 2" key="1">
    <citation type="submission" date="2017-03" db="EMBL/GenBank/DDBJ databases">
        <authorList>
            <person name="Afonso C.L."/>
            <person name="Miller P.J."/>
            <person name="Scott M.A."/>
            <person name="Spackman E."/>
            <person name="Goraichik I."/>
            <person name="Dimitrov K.M."/>
            <person name="Suarez D.L."/>
            <person name="Swayne D.E."/>
        </authorList>
    </citation>
    <scope>NUCLEOTIDE SEQUENCE [LARGE SCALE GENOMIC DNA]</scope>
    <source>
        <strain evidence="1 2">CECT 8397</strain>
    </source>
</reference>
<evidence type="ECO:0000313" key="1">
    <source>
        <dbReference type="EMBL" id="SLN26621.1"/>
    </source>
</evidence>
<dbReference type="Gene3D" id="3.40.50.300">
    <property type="entry name" value="P-loop containing nucleotide triphosphate hydrolases"/>
    <property type="match status" value="1"/>
</dbReference>
<organism evidence="1 2">
    <name type="scientific">Pseudooctadecabacter jejudonensis</name>
    <dbReference type="NCBI Taxonomy" id="1391910"/>
    <lineage>
        <taxon>Bacteria</taxon>
        <taxon>Pseudomonadati</taxon>
        <taxon>Pseudomonadota</taxon>
        <taxon>Alphaproteobacteria</taxon>
        <taxon>Rhodobacterales</taxon>
        <taxon>Paracoccaceae</taxon>
        <taxon>Pseudooctadecabacter</taxon>
    </lineage>
</organism>
<dbReference type="Proteomes" id="UP000193623">
    <property type="component" value="Unassembled WGS sequence"/>
</dbReference>
<keyword evidence="2" id="KW-1185">Reference proteome</keyword>
<name>A0A1Y5RZL6_9RHOB</name>
<dbReference type="OrthoDB" id="288532at2"/>
<gene>
    <name evidence="1" type="ORF">PSJ8397_01070</name>
</gene>
<accession>A0A1Y5RZL6</accession>